<organism evidence="4 5">
    <name type="scientific">Sphingobacterium nematocida</name>
    <dbReference type="NCBI Taxonomy" id="1513896"/>
    <lineage>
        <taxon>Bacteria</taxon>
        <taxon>Pseudomonadati</taxon>
        <taxon>Bacteroidota</taxon>
        <taxon>Sphingobacteriia</taxon>
        <taxon>Sphingobacteriales</taxon>
        <taxon>Sphingobacteriaceae</taxon>
        <taxon>Sphingobacterium</taxon>
    </lineage>
</organism>
<keyword evidence="1" id="KW-0472">Membrane</keyword>
<reference evidence="5" key="1">
    <citation type="submission" date="2017-02" db="EMBL/GenBank/DDBJ databases">
        <authorList>
            <person name="Varghese N."/>
            <person name="Submissions S."/>
        </authorList>
    </citation>
    <scope>NUCLEOTIDE SEQUENCE [LARGE SCALE GENOMIC DNA]</scope>
    <source>
        <strain evidence="5">DSM 24091</strain>
    </source>
</reference>
<dbReference type="InterPro" id="IPR032508">
    <property type="entry name" value="FecR_C"/>
</dbReference>
<name>A0A1T5FHH1_9SPHI</name>
<dbReference type="Proteomes" id="UP000190150">
    <property type="component" value="Unassembled WGS sequence"/>
</dbReference>
<evidence type="ECO:0000256" key="1">
    <source>
        <dbReference type="SAM" id="Phobius"/>
    </source>
</evidence>
<evidence type="ECO:0000259" key="2">
    <source>
        <dbReference type="Pfam" id="PF04773"/>
    </source>
</evidence>
<dbReference type="AlphaFoldDB" id="A0A1T5FHH1"/>
<feature type="domain" description="Protein FecR C-terminal" evidence="3">
    <location>
        <begin position="297"/>
        <end position="361"/>
    </location>
</feature>
<sequence length="371" mass="42019">MPLSGKNKNIIKTYFKGFESKEELSELKRWFDSEDGGLLPDRRQQEQSKAKIRTRLLAHIKKESRSTKQPYLRPILRIAAAVTLLVSGALGYFYYTNNYVYKELDEGTIAQIMPIQDSVRLTFEDGKVVFISSEGGDQKIGDAQAIVDGQLVYNHSSDRIVTNTVSTPKGNIFKINLPDGTNVWMNANSNLSFPSKFQGAERVVRLNGEAYFEVAKSDKQPFVVTFADQKVKVLGTHFNIAAYDDVQRTTLMEGKVQLERGNKVVTLAPNEQVIVVGDKIQKKSVDASEYGVWRDGYFVFHNATPNEIMQQLTQWYDLKIKPDGSGSKERFSGKINKELDLAKVLEVLEAADIHFKISENKLKHKEIELRE</sequence>
<keyword evidence="5" id="KW-1185">Reference proteome</keyword>
<accession>A0A1T5FHH1</accession>
<feature type="transmembrane region" description="Helical" evidence="1">
    <location>
        <begin position="75"/>
        <end position="95"/>
    </location>
</feature>
<dbReference type="STRING" id="1513896.SAMN05660841_03257"/>
<evidence type="ECO:0000313" key="5">
    <source>
        <dbReference type="Proteomes" id="UP000190150"/>
    </source>
</evidence>
<dbReference type="InterPro" id="IPR006860">
    <property type="entry name" value="FecR"/>
</dbReference>
<dbReference type="EMBL" id="FUZF01000016">
    <property type="protein sequence ID" value="SKB95621.1"/>
    <property type="molecule type" value="Genomic_DNA"/>
</dbReference>
<dbReference type="GO" id="GO:0016989">
    <property type="term" value="F:sigma factor antagonist activity"/>
    <property type="evidence" value="ECO:0007669"/>
    <property type="project" value="TreeGrafter"/>
</dbReference>
<dbReference type="InterPro" id="IPR012373">
    <property type="entry name" value="Ferrdict_sens_TM"/>
</dbReference>
<dbReference type="PANTHER" id="PTHR30273:SF2">
    <property type="entry name" value="PROTEIN FECR"/>
    <property type="match status" value="1"/>
</dbReference>
<dbReference type="PIRSF" id="PIRSF018266">
    <property type="entry name" value="FecR"/>
    <property type="match status" value="1"/>
</dbReference>
<dbReference type="PANTHER" id="PTHR30273">
    <property type="entry name" value="PERIPLASMIC SIGNAL SENSOR AND SIGMA FACTOR ACTIVATOR FECR-RELATED"/>
    <property type="match status" value="1"/>
</dbReference>
<dbReference type="Gene3D" id="3.55.50.30">
    <property type="match status" value="1"/>
</dbReference>
<dbReference type="OrthoDB" id="704021at2"/>
<gene>
    <name evidence="4" type="ORF">SAMN05660841_03257</name>
</gene>
<keyword evidence="1" id="KW-0812">Transmembrane</keyword>
<dbReference type="Gene3D" id="2.60.120.1440">
    <property type="match status" value="1"/>
</dbReference>
<dbReference type="Pfam" id="PF04773">
    <property type="entry name" value="FecR"/>
    <property type="match status" value="1"/>
</dbReference>
<keyword evidence="1" id="KW-1133">Transmembrane helix</keyword>
<dbReference type="Pfam" id="PF16344">
    <property type="entry name" value="FecR_C"/>
    <property type="match status" value="1"/>
</dbReference>
<proteinExistence type="predicted"/>
<protein>
    <submittedName>
        <fullName evidence="4">FecR family protein</fullName>
    </submittedName>
</protein>
<feature type="domain" description="FecR protein" evidence="2">
    <location>
        <begin position="164"/>
        <end position="257"/>
    </location>
</feature>
<dbReference type="RefSeq" id="WP_079644635.1">
    <property type="nucleotide sequence ID" value="NZ_FUZF01000016.1"/>
</dbReference>
<evidence type="ECO:0000313" key="4">
    <source>
        <dbReference type="EMBL" id="SKB95621.1"/>
    </source>
</evidence>
<evidence type="ECO:0000259" key="3">
    <source>
        <dbReference type="Pfam" id="PF16344"/>
    </source>
</evidence>